<evidence type="ECO:0000313" key="5">
    <source>
        <dbReference type="Proteomes" id="UP000182836"/>
    </source>
</evidence>
<dbReference type="RefSeq" id="WP_043068102.1">
    <property type="nucleotide sequence ID" value="NZ_BJOA01000004.1"/>
</dbReference>
<dbReference type="AlphaFoldDB" id="A0A0D1UY99"/>
<dbReference type="Proteomes" id="UP000037269">
    <property type="component" value="Unassembled WGS sequence"/>
</dbReference>
<proteinExistence type="predicted"/>
<dbReference type="PATRIC" id="fig|47500.12.peg.4385"/>
<evidence type="ECO:0000313" key="3">
    <source>
        <dbReference type="EMBL" id="SDI06942.1"/>
    </source>
</evidence>
<reference evidence="2 4" key="1">
    <citation type="submission" date="2015-07" db="EMBL/GenBank/DDBJ databases">
        <title>Fjat-14205 dsm 2895.</title>
        <authorList>
            <person name="Liu B."/>
            <person name="Wang J."/>
            <person name="Zhu Y."/>
            <person name="Liu G."/>
            <person name="Chen Q."/>
            <person name="Chen Z."/>
            <person name="Lan J."/>
            <person name="Che J."/>
            <person name="Ge C."/>
            <person name="Shi H."/>
            <person name="Pan Z."/>
            <person name="Liu X."/>
        </authorList>
    </citation>
    <scope>NUCLEOTIDE SEQUENCE [LARGE SCALE GENOMIC DNA]</scope>
    <source>
        <strain evidence="2 4">DSM 2895</strain>
    </source>
</reference>
<feature type="coiled-coil region" evidence="1">
    <location>
        <begin position="220"/>
        <end position="301"/>
    </location>
</feature>
<evidence type="ECO:0000313" key="2">
    <source>
        <dbReference type="EMBL" id="KON98174.1"/>
    </source>
</evidence>
<dbReference type="EMBL" id="FNED01000001">
    <property type="protein sequence ID" value="SDI06942.1"/>
    <property type="molecule type" value="Genomic_DNA"/>
</dbReference>
<accession>A0A0D1UY99</accession>
<dbReference type="EMBL" id="LGUG01000004">
    <property type="protein sequence ID" value="KON98174.1"/>
    <property type="molecule type" value="Genomic_DNA"/>
</dbReference>
<protein>
    <submittedName>
        <fullName evidence="2">Uncharacterized protein</fullName>
    </submittedName>
</protein>
<dbReference type="OrthoDB" id="2677139at2"/>
<reference evidence="3 5" key="2">
    <citation type="submission" date="2016-10" db="EMBL/GenBank/DDBJ databases">
        <authorList>
            <person name="de Groot N.N."/>
        </authorList>
    </citation>
    <scope>NUCLEOTIDE SEQUENCE [LARGE SCALE GENOMIC DNA]</scope>
    <source>
        <strain evidence="3 5">DSM 2895</strain>
    </source>
</reference>
<organism evidence="2 4">
    <name type="scientific">Aneurinibacillus migulanus</name>
    <name type="common">Bacillus migulanus</name>
    <dbReference type="NCBI Taxonomy" id="47500"/>
    <lineage>
        <taxon>Bacteria</taxon>
        <taxon>Bacillati</taxon>
        <taxon>Bacillota</taxon>
        <taxon>Bacilli</taxon>
        <taxon>Bacillales</taxon>
        <taxon>Paenibacillaceae</taxon>
        <taxon>Aneurinibacillus group</taxon>
        <taxon>Aneurinibacillus</taxon>
    </lineage>
</organism>
<sequence>MEKQAFTNALVSLPDPAARLLFALLDKSNILELLSGKLSLTLEREAARASGWSRNELLLKLLIRLNQTAHNEKIMYITKEDLIQNTGLIIDYAITTLTKTEKEFQGETLLDLLVYEGDKIENIRIADEEHKQSLRPDAQSLASYMQRLFEPSSKTLSAFSAQRLRERMLPFVIYALFLWNEEVVEQEVEERIQSFLKYWQEKKGIYDHLQAKMKEHTYAIELEERLLEQKTGNMKVLQRQLDQMADERENIKTAIIHRLPHDIYKFDGIFEGKAKTVLNRIAELQERRAEAEEAEEGEEGLLRSLWNRIDTSISDAQTERETKRLTAKLVDEMVAMKKNIIHLPVYYMDRIKQIHDCDSKIQEIRRWRYQLEQEVEKHKEKIQHHKVHRTTLDQQMKQWEKELFF</sequence>
<evidence type="ECO:0000256" key="1">
    <source>
        <dbReference type="SAM" id="Coils"/>
    </source>
</evidence>
<dbReference type="GeneID" id="42308336"/>
<evidence type="ECO:0000313" key="4">
    <source>
        <dbReference type="Proteomes" id="UP000037269"/>
    </source>
</evidence>
<name>A0A0D1UY99_ANEMI</name>
<dbReference type="Proteomes" id="UP000182836">
    <property type="component" value="Unassembled WGS sequence"/>
</dbReference>
<gene>
    <name evidence="2" type="ORF">AF333_24760</name>
    <name evidence="3" type="ORF">SAMN04487909_101433</name>
</gene>
<keyword evidence="1" id="KW-0175">Coiled coil</keyword>
<keyword evidence="4" id="KW-1185">Reference proteome</keyword>